<dbReference type="AlphaFoldDB" id="A0A3P1XU48"/>
<dbReference type="EMBL" id="RQYS01000022">
    <property type="protein sequence ID" value="RRD61447.1"/>
    <property type="molecule type" value="Genomic_DNA"/>
</dbReference>
<dbReference type="GO" id="GO:0008767">
    <property type="term" value="F:UDP-galactopyranose mutase activity"/>
    <property type="evidence" value="ECO:0007669"/>
    <property type="project" value="TreeGrafter"/>
</dbReference>
<gene>
    <name evidence="1" type="ORF">EII40_06120</name>
</gene>
<dbReference type="OrthoDB" id="9769600at2"/>
<dbReference type="RefSeq" id="WP_124751420.1">
    <property type="nucleotide sequence ID" value="NZ_RQYS01000022.1"/>
</dbReference>
<dbReference type="Gene3D" id="3.50.50.60">
    <property type="entry name" value="FAD/NAD(P)-binding domain"/>
    <property type="match status" value="1"/>
</dbReference>
<reference evidence="1 2" key="1">
    <citation type="submission" date="2018-11" db="EMBL/GenBank/DDBJ databases">
        <title>Genomes From Bacteria Associated with the Canine Oral Cavity: a Test Case for Automated Genome-Based Taxonomic Assignment.</title>
        <authorList>
            <person name="Coil D.A."/>
            <person name="Jospin G."/>
            <person name="Darling A.E."/>
            <person name="Wallis C."/>
            <person name="Davis I.J."/>
            <person name="Harris S."/>
            <person name="Eisen J.A."/>
            <person name="Holcombe L.J."/>
            <person name="O'Flynn C."/>
        </authorList>
    </citation>
    <scope>NUCLEOTIDE SEQUENCE [LARGE SCALE GENOMIC DNA]</scope>
    <source>
        <strain evidence="1 2">OH2617_COT-023</strain>
    </source>
</reference>
<dbReference type="GO" id="GO:0050660">
    <property type="term" value="F:flavin adenine dinucleotide binding"/>
    <property type="evidence" value="ECO:0007669"/>
    <property type="project" value="TreeGrafter"/>
</dbReference>
<evidence type="ECO:0000313" key="2">
    <source>
        <dbReference type="Proteomes" id="UP000278609"/>
    </source>
</evidence>
<proteinExistence type="predicted"/>
<dbReference type="InterPro" id="IPR036188">
    <property type="entry name" value="FAD/NAD-bd_sf"/>
</dbReference>
<protein>
    <submittedName>
        <fullName evidence="1">FAD-dependent oxidoreductase</fullName>
    </submittedName>
</protein>
<dbReference type="GO" id="GO:0005829">
    <property type="term" value="C:cytosol"/>
    <property type="evidence" value="ECO:0007669"/>
    <property type="project" value="TreeGrafter"/>
</dbReference>
<comment type="caution">
    <text evidence="1">The sequence shown here is derived from an EMBL/GenBank/DDBJ whole genome shotgun (WGS) entry which is preliminary data.</text>
</comment>
<dbReference type="Proteomes" id="UP000278609">
    <property type="component" value="Unassembled WGS sequence"/>
</dbReference>
<sequence>MKRIAIVGGGISGLSIAHCLKNEYKVKIFEKESVPGGLIRCDRINGVLYHQVGGHVFNSRRPEVLTWFWNFFNKEKEFTKTLRNASIFLDGNRWIGYPIENHMYMLDTDCLRNFIRDIIQIAHKEKTAPPQNFEDFLLQTFGNTLYDLYFKSYNEKIWRRDLKEVPLSWLEGKLPMPSIEEMIYNNVRQVKEMKMVHSTFYYAKNGGSQFIANRIASQLTIEYNSHVSSLEWRKDQWLVNGEEYNAVIFCGNLKELPLIIKGYDISQYNQAIEQLDYHGTTSVLCEVQHNPYSWIYMPSRQYKAHRIICTGNFASSNNTKGRNSATVEFTDCVSERDIYTNLSLLPLSPKYITHKYTKYTYPIQDTTTRKTINSLKEMLIKKRMYLLGRFAEWEYYNMDAAIGAALDLSEKIKTEV</sequence>
<dbReference type="PANTHER" id="PTHR21197:SF0">
    <property type="entry name" value="UDP-GALACTOPYRANOSE MUTASE"/>
    <property type="match status" value="1"/>
</dbReference>
<dbReference type="PANTHER" id="PTHR21197">
    <property type="entry name" value="UDP-GALACTOPYRANOSE MUTASE"/>
    <property type="match status" value="1"/>
</dbReference>
<organism evidence="1 2">
    <name type="scientific">Tannerella forsythia</name>
    <name type="common">Bacteroides forsythus</name>
    <dbReference type="NCBI Taxonomy" id="28112"/>
    <lineage>
        <taxon>Bacteria</taxon>
        <taxon>Pseudomonadati</taxon>
        <taxon>Bacteroidota</taxon>
        <taxon>Bacteroidia</taxon>
        <taxon>Bacteroidales</taxon>
        <taxon>Tannerellaceae</taxon>
        <taxon>Tannerella</taxon>
    </lineage>
</organism>
<name>A0A3P1XU48_TANFO</name>
<accession>A0A3P1XU48</accession>
<dbReference type="SUPFAM" id="SSF51971">
    <property type="entry name" value="Nucleotide-binding domain"/>
    <property type="match status" value="1"/>
</dbReference>
<evidence type="ECO:0000313" key="1">
    <source>
        <dbReference type="EMBL" id="RRD61447.1"/>
    </source>
</evidence>
<dbReference type="Pfam" id="PF13450">
    <property type="entry name" value="NAD_binding_8"/>
    <property type="match status" value="1"/>
</dbReference>